<comment type="similarity">
    <text evidence="4">Belongs to the small heat shock protein (HSP20) family.</text>
</comment>
<evidence type="ECO:0000256" key="1">
    <source>
        <dbReference type="ARBA" id="ARBA00004162"/>
    </source>
</evidence>
<evidence type="ECO:0000259" key="7">
    <source>
        <dbReference type="PROSITE" id="PS01031"/>
    </source>
</evidence>
<name>A0ABD3U8V0_9LAMI</name>
<comment type="subcellular location">
    <subcellularLocation>
        <location evidence="1">Cell membrane</location>
        <topology evidence="1">Single-pass membrane protein</topology>
    </subcellularLocation>
</comment>
<keyword evidence="6" id="KW-0472">Membrane</keyword>
<keyword evidence="3" id="KW-0611">Plant defense</keyword>
<dbReference type="InterPro" id="IPR008978">
    <property type="entry name" value="HSP20-like_chaperone"/>
</dbReference>
<feature type="region of interest" description="Disordered" evidence="5">
    <location>
        <begin position="216"/>
        <end position="249"/>
    </location>
</feature>
<proteinExistence type="inferred from homology"/>
<gene>
    <name evidence="8" type="ORF">ACJIZ3_002818</name>
</gene>
<dbReference type="AlphaFoldDB" id="A0ABD3U8V0"/>
<evidence type="ECO:0000256" key="2">
    <source>
        <dbReference type="ARBA" id="ARBA00022475"/>
    </source>
</evidence>
<organism evidence="8 9">
    <name type="scientific">Penstemon smallii</name>
    <dbReference type="NCBI Taxonomy" id="265156"/>
    <lineage>
        <taxon>Eukaryota</taxon>
        <taxon>Viridiplantae</taxon>
        <taxon>Streptophyta</taxon>
        <taxon>Embryophyta</taxon>
        <taxon>Tracheophyta</taxon>
        <taxon>Spermatophyta</taxon>
        <taxon>Magnoliopsida</taxon>
        <taxon>eudicotyledons</taxon>
        <taxon>Gunneridae</taxon>
        <taxon>Pentapetalae</taxon>
        <taxon>asterids</taxon>
        <taxon>lamiids</taxon>
        <taxon>Lamiales</taxon>
        <taxon>Plantaginaceae</taxon>
        <taxon>Cheloneae</taxon>
        <taxon>Penstemon</taxon>
    </lineage>
</organism>
<dbReference type="PANTHER" id="PTHR43670:SF34">
    <property type="entry name" value="HSP20-LIKE CHAPERONES SUPERFAMILY PROTEIN"/>
    <property type="match status" value="1"/>
</dbReference>
<dbReference type="CDD" id="cd06464">
    <property type="entry name" value="ACD_sHsps-like"/>
    <property type="match status" value="1"/>
</dbReference>
<keyword evidence="9" id="KW-1185">Reference proteome</keyword>
<keyword evidence="2" id="KW-1003">Cell membrane</keyword>
<dbReference type="PROSITE" id="PS01031">
    <property type="entry name" value="SHSP"/>
    <property type="match status" value="1"/>
</dbReference>
<evidence type="ECO:0000313" key="9">
    <source>
        <dbReference type="Proteomes" id="UP001634393"/>
    </source>
</evidence>
<evidence type="ECO:0000256" key="3">
    <source>
        <dbReference type="ARBA" id="ARBA00022821"/>
    </source>
</evidence>
<dbReference type="GO" id="GO:0006952">
    <property type="term" value="P:defense response"/>
    <property type="evidence" value="ECO:0007669"/>
    <property type="project" value="UniProtKB-KW"/>
</dbReference>
<reference evidence="8 9" key="1">
    <citation type="submission" date="2024-12" db="EMBL/GenBank/DDBJ databases">
        <title>The unique morphological basis and parallel evolutionary history of personate flowers in Penstemon.</title>
        <authorList>
            <person name="Depatie T.H."/>
            <person name="Wessinger C.A."/>
        </authorList>
    </citation>
    <scope>NUCLEOTIDE SEQUENCE [LARGE SCALE GENOMIC DNA]</scope>
    <source>
        <strain evidence="8">WTNN_2</strain>
        <tissue evidence="8">Leaf</tissue>
    </source>
</reference>
<dbReference type="Proteomes" id="UP001634393">
    <property type="component" value="Unassembled WGS sequence"/>
</dbReference>
<dbReference type="InterPro" id="IPR002068">
    <property type="entry name" value="A-crystallin/Hsp20_dom"/>
</dbReference>
<protein>
    <recommendedName>
        <fullName evidence="7">SHSP domain-containing protein</fullName>
    </recommendedName>
</protein>
<evidence type="ECO:0000256" key="4">
    <source>
        <dbReference type="PROSITE-ProRule" id="PRU00285"/>
    </source>
</evidence>
<comment type="caution">
    <text evidence="8">The sequence shown here is derived from an EMBL/GenBank/DDBJ whole genome shotgun (WGS) entry which is preliminary data.</text>
</comment>
<dbReference type="EMBL" id="JBJXBP010000002">
    <property type="protein sequence ID" value="KAL3845415.1"/>
    <property type="molecule type" value="Genomic_DNA"/>
</dbReference>
<sequence length="291" mass="33327">MFFASLHTCYFILLNNISVPCVFLQLILQYRNFISMDLEFTRVADEFNSDFQIAKSGTGPLFLSRETDTMFVLTAHLKGYKRTNIKIDTTEDGTLMAISGEKHVKETVIVGSKVYKKNTEIKGLKKVFRIPGGVILDKMSAKFNEDESTLTVSIPKKVKGIRGTAIEEVKVNKEFVNQGSRNLQIMDEKIQERNEYIHDQDYDESMDMIVLEKQEQQENSNQVLEKTKGIREEEKQDDIDPRRVQEGKQNPEGKICKMCTPMIAGSALLVSILVFVFHVIRSKNQTKKKKD</sequence>
<keyword evidence="6" id="KW-0812">Transmembrane</keyword>
<keyword evidence="6" id="KW-1133">Transmembrane helix</keyword>
<feature type="compositionally biased region" description="Basic and acidic residues" evidence="5">
    <location>
        <begin position="225"/>
        <end position="249"/>
    </location>
</feature>
<evidence type="ECO:0000256" key="6">
    <source>
        <dbReference type="SAM" id="Phobius"/>
    </source>
</evidence>
<dbReference type="Gene3D" id="2.60.40.790">
    <property type="match status" value="1"/>
</dbReference>
<dbReference type="GO" id="GO:0005886">
    <property type="term" value="C:plasma membrane"/>
    <property type="evidence" value="ECO:0007669"/>
    <property type="project" value="UniProtKB-SubCell"/>
</dbReference>
<evidence type="ECO:0000313" key="8">
    <source>
        <dbReference type="EMBL" id="KAL3845415.1"/>
    </source>
</evidence>
<accession>A0ABD3U8V0</accession>
<dbReference type="SUPFAM" id="SSF49764">
    <property type="entry name" value="HSP20-like chaperones"/>
    <property type="match status" value="1"/>
</dbReference>
<dbReference type="PANTHER" id="PTHR43670">
    <property type="entry name" value="HEAT SHOCK PROTEIN 26"/>
    <property type="match status" value="1"/>
</dbReference>
<feature type="transmembrane region" description="Helical" evidence="6">
    <location>
        <begin position="262"/>
        <end position="280"/>
    </location>
</feature>
<feature type="domain" description="SHSP" evidence="7">
    <location>
        <begin position="52"/>
        <end position="172"/>
    </location>
</feature>
<evidence type="ECO:0000256" key="5">
    <source>
        <dbReference type="SAM" id="MobiDB-lite"/>
    </source>
</evidence>